<feature type="transmembrane region" description="Helical" evidence="1">
    <location>
        <begin position="62"/>
        <end position="81"/>
    </location>
</feature>
<reference evidence="2" key="1">
    <citation type="submission" date="2020-03" db="EMBL/GenBank/DDBJ databases">
        <title>Draft sequencing of Calidifontibacter sp. DB0510.</title>
        <authorList>
            <person name="Kim D.-U."/>
        </authorList>
    </citation>
    <scope>NUCLEOTIDE SEQUENCE</scope>
    <source>
        <strain evidence="2">DB0510</strain>
    </source>
</reference>
<dbReference type="Gene3D" id="1.10.3210.10">
    <property type="entry name" value="Hypothetical protein af1432"/>
    <property type="match status" value="1"/>
</dbReference>
<name>A0A967B177_9MICO</name>
<dbReference type="PANTHER" id="PTHR45228">
    <property type="entry name" value="CYCLIC DI-GMP PHOSPHODIESTERASE TM_0186-RELATED"/>
    <property type="match status" value="1"/>
</dbReference>
<dbReference type="Pfam" id="PF13487">
    <property type="entry name" value="HD_5"/>
    <property type="match status" value="1"/>
</dbReference>
<dbReference type="RefSeq" id="WP_166197090.1">
    <property type="nucleotide sequence ID" value="NZ_JAAOIV010000008.1"/>
</dbReference>
<keyword evidence="3" id="KW-1185">Reference proteome</keyword>
<proteinExistence type="predicted"/>
<dbReference type="CDD" id="cd00077">
    <property type="entry name" value="HDc"/>
    <property type="match status" value="1"/>
</dbReference>
<feature type="transmembrane region" description="Helical" evidence="1">
    <location>
        <begin position="222"/>
        <end position="241"/>
    </location>
</feature>
<evidence type="ECO:0008006" key="4">
    <source>
        <dbReference type="Google" id="ProtNLM"/>
    </source>
</evidence>
<feature type="transmembrane region" description="Helical" evidence="1">
    <location>
        <begin position="7"/>
        <end position="25"/>
    </location>
</feature>
<dbReference type="InterPro" id="IPR052020">
    <property type="entry name" value="Cyclic_di-GMP/3'3'-cGAMP_PDE"/>
</dbReference>
<keyword evidence="1" id="KW-0472">Membrane</keyword>
<dbReference type="PANTHER" id="PTHR45228:SF4">
    <property type="entry name" value="LIPOPROTEIN"/>
    <property type="match status" value="1"/>
</dbReference>
<evidence type="ECO:0000313" key="3">
    <source>
        <dbReference type="Proteomes" id="UP000744769"/>
    </source>
</evidence>
<evidence type="ECO:0000313" key="2">
    <source>
        <dbReference type="EMBL" id="NHN56423.1"/>
    </source>
</evidence>
<dbReference type="Proteomes" id="UP000744769">
    <property type="component" value="Unassembled WGS sequence"/>
</dbReference>
<sequence length="426" mass="45809">MSRFRRLRCLMVVLAALVMVFGFFVEIQRPVHGDVHWSAIWAFIAACAISMQFHLQLPGGQVISPMTPAVSLAFAVAPLADRPELDAITAPGIAVGAGLGCLVGAFVLRARTGALLALGEVATRTVSVFVAAAVYRDLPLSNGQSALMLYPAWEGERWRSVGMILVAGCAAGLVDLLAFALDRPESPMRWRGRVRRLVASSGPVWLCLVTTAAAIALGMVPLGLLAIPIMSSPLVLLWIVLRQQARVERGRRQAIMVLSELTEVAGYTPAGHGTRVSTLSRLVGEQFFHSRAELIALEDAGLLHDIGQVTLTEPIPRGATVDAAPADQARIAHEGAAIVRNARGLQQVAEIVDQQATPYHLVREQDVTVPLAARILKVCNAYDDFTQGRPDARAAALERLTLGLGYEYDPDVVDMLAVVTEVDQRV</sequence>
<gene>
    <name evidence="2" type="ORF">G9U51_11605</name>
</gene>
<dbReference type="InterPro" id="IPR003607">
    <property type="entry name" value="HD/PDEase_dom"/>
</dbReference>
<feature type="transmembrane region" description="Helical" evidence="1">
    <location>
        <begin position="115"/>
        <end position="135"/>
    </location>
</feature>
<keyword evidence="1" id="KW-1133">Transmembrane helix</keyword>
<feature type="transmembrane region" description="Helical" evidence="1">
    <location>
        <begin position="37"/>
        <end position="55"/>
    </location>
</feature>
<feature type="transmembrane region" description="Helical" evidence="1">
    <location>
        <begin position="87"/>
        <end position="108"/>
    </location>
</feature>
<evidence type="ECO:0000256" key="1">
    <source>
        <dbReference type="SAM" id="Phobius"/>
    </source>
</evidence>
<comment type="caution">
    <text evidence="2">The sequence shown here is derived from an EMBL/GenBank/DDBJ whole genome shotgun (WGS) entry which is preliminary data.</text>
</comment>
<dbReference type="SUPFAM" id="SSF109604">
    <property type="entry name" value="HD-domain/PDEase-like"/>
    <property type="match status" value="1"/>
</dbReference>
<feature type="transmembrane region" description="Helical" evidence="1">
    <location>
        <begin position="197"/>
        <end position="216"/>
    </location>
</feature>
<dbReference type="EMBL" id="JAAOIV010000008">
    <property type="protein sequence ID" value="NHN56423.1"/>
    <property type="molecule type" value="Genomic_DNA"/>
</dbReference>
<accession>A0A967B177</accession>
<protein>
    <recommendedName>
        <fullName evidence="4">HD domain-containing protein</fullName>
    </recommendedName>
</protein>
<feature type="transmembrane region" description="Helical" evidence="1">
    <location>
        <begin position="158"/>
        <end position="181"/>
    </location>
</feature>
<organism evidence="2 3">
    <name type="scientific">Metallococcus carri</name>
    <dbReference type="NCBI Taxonomy" id="1656884"/>
    <lineage>
        <taxon>Bacteria</taxon>
        <taxon>Bacillati</taxon>
        <taxon>Actinomycetota</taxon>
        <taxon>Actinomycetes</taxon>
        <taxon>Micrococcales</taxon>
        <taxon>Dermacoccaceae</taxon>
        <taxon>Metallococcus</taxon>
    </lineage>
</organism>
<keyword evidence="1" id="KW-0812">Transmembrane</keyword>
<dbReference type="AlphaFoldDB" id="A0A967B177"/>